<feature type="binding site" description="axial binding residue" evidence="5">
    <location>
        <position position="375"/>
    </location>
    <ligand>
        <name>heme</name>
        <dbReference type="ChEBI" id="CHEBI:30413"/>
    </ligand>
    <ligandPart>
        <name>Fe</name>
        <dbReference type="ChEBI" id="CHEBI:18248"/>
    </ligandPart>
</feature>
<dbReference type="EMBL" id="BONG01000011">
    <property type="protein sequence ID" value="GIF88905.1"/>
    <property type="molecule type" value="Genomic_DNA"/>
</dbReference>
<dbReference type="PRINTS" id="PR00385">
    <property type="entry name" value="P450"/>
</dbReference>
<dbReference type="RefSeq" id="WP_191838184.1">
    <property type="nucleotide sequence ID" value="NZ_BAAALB010000003.1"/>
</dbReference>
<comment type="similarity">
    <text evidence="2 6">Belongs to the cytochrome P450 family.</text>
</comment>
<dbReference type="PANTHER" id="PTHR24305:SF166">
    <property type="entry name" value="CYTOCHROME P450 12A4, MITOCHONDRIAL-RELATED"/>
    <property type="match status" value="1"/>
</dbReference>
<evidence type="ECO:0000256" key="1">
    <source>
        <dbReference type="ARBA" id="ARBA00001971"/>
    </source>
</evidence>
<keyword evidence="6" id="KW-0560">Oxidoreductase</keyword>
<dbReference type="SUPFAM" id="SSF48264">
    <property type="entry name" value="Cytochrome P450"/>
    <property type="match status" value="1"/>
</dbReference>
<dbReference type="GO" id="GO:0020037">
    <property type="term" value="F:heme binding"/>
    <property type="evidence" value="ECO:0007669"/>
    <property type="project" value="InterPro"/>
</dbReference>
<keyword evidence="3 5" id="KW-0479">Metal-binding</keyword>
<evidence type="ECO:0000256" key="2">
    <source>
        <dbReference type="ARBA" id="ARBA00010617"/>
    </source>
</evidence>
<dbReference type="GO" id="GO:0005506">
    <property type="term" value="F:iron ion binding"/>
    <property type="evidence" value="ECO:0007669"/>
    <property type="project" value="InterPro"/>
</dbReference>
<dbReference type="Proteomes" id="UP000619293">
    <property type="component" value="Unassembled WGS sequence"/>
</dbReference>
<dbReference type="GO" id="GO:0004497">
    <property type="term" value="F:monooxygenase activity"/>
    <property type="evidence" value="ECO:0007669"/>
    <property type="project" value="UniProtKB-KW"/>
</dbReference>
<evidence type="ECO:0000256" key="6">
    <source>
        <dbReference type="RuleBase" id="RU000461"/>
    </source>
</evidence>
<dbReference type="InterPro" id="IPR036396">
    <property type="entry name" value="Cyt_P450_sf"/>
</dbReference>
<keyword evidence="5 6" id="KW-0349">Heme</keyword>
<reference evidence="8 9" key="1">
    <citation type="submission" date="2021-01" db="EMBL/GenBank/DDBJ databases">
        <title>Whole genome shotgun sequence of Catellatospora chokoriensis NBRC 107358.</title>
        <authorList>
            <person name="Komaki H."/>
            <person name="Tamura T."/>
        </authorList>
    </citation>
    <scope>NUCLEOTIDE SEQUENCE [LARGE SCALE GENOMIC DNA]</scope>
    <source>
        <strain evidence="8 9">NBRC 107358</strain>
    </source>
</reference>
<dbReference type="InterPro" id="IPR017972">
    <property type="entry name" value="Cyt_P450_CS"/>
</dbReference>
<evidence type="ECO:0000256" key="5">
    <source>
        <dbReference type="PIRSR" id="PIRSR602403-1"/>
    </source>
</evidence>
<comment type="caution">
    <text evidence="8">The sequence shown here is derived from an EMBL/GenBank/DDBJ whole genome shotgun (WGS) entry which is preliminary data.</text>
</comment>
<dbReference type="GO" id="GO:0016705">
    <property type="term" value="F:oxidoreductase activity, acting on paired donors, with incorporation or reduction of molecular oxygen"/>
    <property type="evidence" value="ECO:0007669"/>
    <property type="project" value="InterPro"/>
</dbReference>
<dbReference type="Gene3D" id="1.10.630.10">
    <property type="entry name" value="Cytochrome P450"/>
    <property type="match status" value="1"/>
</dbReference>
<comment type="cofactor">
    <cofactor evidence="1 5">
        <name>heme</name>
        <dbReference type="ChEBI" id="CHEBI:30413"/>
    </cofactor>
</comment>
<name>A0A8J3K1C1_9ACTN</name>
<sequence>MAQAEQRTRPPGPRGHWLMGNTPAYDDDRIGFLRRTHHEYGDVFAFDERTVFVTAPETAHDVLARTNTDFLTELAPFDARPDLGDAAGQAAAWMSARRTVWPGLNHTAAASADTRTVELLDELTRPGATREVDVLPLARAFTAHAIADYCFGRDAAGLPALLTDNLDITEPFTASSYQFPAWLPLPRHRRFFRVHRHTVQTLTALVRRRRADPRPAAPADLLDFLLDADPAMSDSTVMATLRGILMGGHGIPAAAVVSIVRELAMRPDLAADLRDEAGPGDAVPKARLPLAEAVVKEVLRLYPPVWLMTRTAYHSTTLANWSLHPGDEVLLNPYLIHRDPRWWERPDEFDPSRWLTGRPAPRAAYLPFGAGPRVCVGSALAVRQLTLTTSRLAQAYTVASSNAVTAAPRFLGRLAPAGLRARFTPARRCPVTGAGGSR</sequence>
<protein>
    <submittedName>
        <fullName evidence="8">Cytochrome P450</fullName>
    </submittedName>
</protein>
<keyword evidence="4 5" id="KW-0408">Iron</keyword>
<accession>A0A8J3K1C1</accession>
<dbReference type="PANTHER" id="PTHR24305">
    <property type="entry name" value="CYTOCHROME P450"/>
    <property type="match status" value="1"/>
</dbReference>
<keyword evidence="9" id="KW-1185">Reference proteome</keyword>
<dbReference type="PROSITE" id="PS00086">
    <property type="entry name" value="CYTOCHROME_P450"/>
    <property type="match status" value="1"/>
</dbReference>
<evidence type="ECO:0000256" key="7">
    <source>
        <dbReference type="SAM" id="MobiDB-lite"/>
    </source>
</evidence>
<feature type="region of interest" description="Disordered" evidence="7">
    <location>
        <begin position="1"/>
        <end position="21"/>
    </location>
</feature>
<evidence type="ECO:0000256" key="3">
    <source>
        <dbReference type="ARBA" id="ARBA00022723"/>
    </source>
</evidence>
<dbReference type="InterPro" id="IPR050121">
    <property type="entry name" value="Cytochrome_P450_monoxygenase"/>
</dbReference>
<evidence type="ECO:0000313" key="9">
    <source>
        <dbReference type="Proteomes" id="UP000619293"/>
    </source>
</evidence>
<evidence type="ECO:0000313" key="8">
    <source>
        <dbReference type="EMBL" id="GIF88905.1"/>
    </source>
</evidence>
<evidence type="ECO:0000256" key="4">
    <source>
        <dbReference type="ARBA" id="ARBA00023004"/>
    </source>
</evidence>
<dbReference type="Pfam" id="PF00067">
    <property type="entry name" value="p450"/>
    <property type="match status" value="1"/>
</dbReference>
<gene>
    <name evidence="8" type="ORF">Cch02nite_23490</name>
</gene>
<organism evidence="8 9">
    <name type="scientific">Catellatospora chokoriensis</name>
    <dbReference type="NCBI Taxonomy" id="310353"/>
    <lineage>
        <taxon>Bacteria</taxon>
        <taxon>Bacillati</taxon>
        <taxon>Actinomycetota</taxon>
        <taxon>Actinomycetes</taxon>
        <taxon>Micromonosporales</taxon>
        <taxon>Micromonosporaceae</taxon>
        <taxon>Catellatospora</taxon>
    </lineage>
</organism>
<dbReference type="CDD" id="cd00302">
    <property type="entry name" value="cytochrome_P450"/>
    <property type="match status" value="1"/>
</dbReference>
<dbReference type="InterPro" id="IPR002403">
    <property type="entry name" value="Cyt_P450_E_grp-IV"/>
</dbReference>
<proteinExistence type="inferred from homology"/>
<dbReference type="PRINTS" id="PR00465">
    <property type="entry name" value="EP450IV"/>
</dbReference>
<keyword evidence="6" id="KW-0503">Monooxygenase</keyword>
<dbReference type="AlphaFoldDB" id="A0A8J3K1C1"/>
<dbReference type="InterPro" id="IPR001128">
    <property type="entry name" value="Cyt_P450"/>
</dbReference>